<comment type="caution">
    <text evidence="1">The sequence shown here is derived from an EMBL/GenBank/DDBJ whole genome shotgun (WGS) entry which is preliminary data.</text>
</comment>
<reference evidence="1" key="1">
    <citation type="submission" date="2020-06" db="EMBL/GenBank/DDBJ databases">
        <authorList>
            <person name="Li T."/>
            <person name="Hu X."/>
            <person name="Zhang T."/>
            <person name="Song X."/>
            <person name="Zhang H."/>
            <person name="Dai N."/>
            <person name="Sheng W."/>
            <person name="Hou X."/>
            <person name="Wei L."/>
        </authorList>
    </citation>
    <scope>NUCLEOTIDE SEQUENCE</scope>
    <source>
        <strain evidence="1">G02</strain>
        <tissue evidence="1">Leaf</tissue>
    </source>
</reference>
<proteinExistence type="predicted"/>
<organism evidence="1">
    <name type="scientific">Sesamum radiatum</name>
    <name type="common">Black benniseed</name>
    <dbReference type="NCBI Taxonomy" id="300843"/>
    <lineage>
        <taxon>Eukaryota</taxon>
        <taxon>Viridiplantae</taxon>
        <taxon>Streptophyta</taxon>
        <taxon>Embryophyta</taxon>
        <taxon>Tracheophyta</taxon>
        <taxon>Spermatophyta</taxon>
        <taxon>Magnoliopsida</taxon>
        <taxon>eudicotyledons</taxon>
        <taxon>Gunneridae</taxon>
        <taxon>Pentapetalae</taxon>
        <taxon>asterids</taxon>
        <taxon>lamiids</taxon>
        <taxon>Lamiales</taxon>
        <taxon>Pedaliaceae</taxon>
        <taxon>Sesamum</taxon>
    </lineage>
</organism>
<gene>
    <name evidence="1" type="ORF">Sradi_2078800</name>
</gene>
<name>A0AAW2THH4_SESRA</name>
<evidence type="ECO:0000313" key="1">
    <source>
        <dbReference type="EMBL" id="KAL0404380.1"/>
    </source>
</evidence>
<sequence length="95" mass="10557">MRTFGRSFSGLGQLVTMNEKYVYASKKEQMLSRTGKGRSVARKDGVWLVAARSAPSVLAYQGARITDERWQTFHEGGRWCSTMSCPSCVPTTSES</sequence>
<dbReference type="EMBL" id="JACGWJ010000008">
    <property type="protein sequence ID" value="KAL0404380.1"/>
    <property type="molecule type" value="Genomic_DNA"/>
</dbReference>
<reference evidence="1" key="2">
    <citation type="journal article" date="2024" name="Plant">
        <title>Genomic evolution and insights into agronomic trait innovations of Sesamum species.</title>
        <authorList>
            <person name="Miao H."/>
            <person name="Wang L."/>
            <person name="Qu L."/>
            <person name="Liu H."/>
            <person name="Sun Y."/>
            <person name="Le M."/>
            <person name="Wang Q."/>
            <person name="Wei S."/>
            <person name="Zheng Y."/>
            <person name="Lin W."/>
            <person name="Duan Y."/>
            <person name="Cao H."/>
            <person name="Xiong S."/>
            <person name="Wang X."/>
            <person name="Wei L."/>
            <person name="Li C."/>
            <person name="Ma Q."/>
            <person name="Ju M."/>
            <person name="Zhao R."/>
            <person name="Li G."/>
            <person name="Mu C."/>
            <person name="Tian Q."/>
            <person name="Mei H."/>
            <person name="Zhang T."/>
            <person name="Gao T."/>
            <person name="Zhang H."/>
        </authorList>
    </citation>
    <scope>NUCLEOTIDE SEQUENCE</scope>
    <source>
        <strain evidence="1">G02</strain>
    </source>
</reference>
<dbReference type="AlphaFoldDB" id="A0AAW2THH4"/>
<protein>
    <submittedName>
        <fullName evidence="1">Uncharacterized protein</fullName>
    </submittedName>
</protein>
<accession>A0AAW2THH4</accession>